<reference evidence="4 5" key="1">
    <citation type="submission" date="2018-05" db="EMBL/GenBank/DDBJ databases">
        <title>Rhodobacteraceae gen. nov., sp. nov. isolated from sea water.</title>
        <authorList>
            <person name="Ren Y."/>
        </authorList>
    </citation>
    <scope>NUCLEOTIDE SEQUENCE [LARGE SCALE GENOMIC DNA]</scope>
    <source>
        <strain evidence="4 5">TG-679</strain>
    </source>
</reference>
<evidence type="ECO:0000313" key="4">
    <source>
        <dbReference type="EMBL" id="PWR04221.1"/>
    </source>
</evidence>
<gene>
    <name evidence="4" type="ORF">DKT77_02530</name>
</gene>
<dbReference type="Pfam" id="PF03937">
    <property type="entry name" value="Sdh5"/>
    <property type="match status" value="1"/>
</dbReference>
<dbReference type="OrthoDB" id="9807264at2"/>
<comment type="caution">
    <text evidence="4">The sequence shown here is derived from an EMBL/GenBank/DDBJ whole genome shotgun (WGS) entry which is preliminary data.</text>
</comment>
<evidence type="ECO:0000256" key="2">
    <source>
        <dbReference type="ARBA" id="ARBA00019418"/>
    </source>
</evidence>
<name>A0A2V2LJH2_9RHOB</name>
<dbReference type="PANTHER" id="PTHR12469">
    <property type="entry name" value="PROTEIN EMI5 HOMOLOG, MITOCHONDRIAL"/>
    <property type="match status" value="1"/>
</dbReference>
<dbReference type="InterPro" id="IPR036714">
    <property type="entry name" value="SDH_sf"/>
</dbReference>
<evidence type="ECO:0000256" key="3">
    <source>
        <dbReference type="ARBA" id="ARBA00023186"/>
    </source>
</evidence>
<comment type="similarity">
    <text evidence="1">Belongs to the SdhE FAD assembly factor family.</text>
</comment>
<dbReference type="Gene3D" id="1.10.150.250">
    <property type="entry name" value="Flavinator of succinate dehydrogenase"/>
    <property type="match status" value="1"/>
</dbReference>
<dbReference type="InterPro" id="IPR005631">
    <property type="entry name" value="SDH"/>
</dbReference>
<keyword evidence="3" id="KW-0143">Chaperone</keyword>
<organism evidence="4 5">
    <name type="scientific">Meridianimarinicoccus roseus</name>
    <dbReference type="NCBI Taxonomy" id="2072018"/>
    <lineage>
        <taxon>Bacteria</taxon>
        <taxon>Pseudomonadati</taxon>
        <taxon>Pseudomonadota</taxon>
        <taxon>Alphaproteobacteria</taxon>
        <taxon>Rhodobacterales</taxon>
        <taxon>Paracoccaceae</taxon>
        <taxon>Meridianimarinicoccus</taxon>
    </lineage>
</organism>
<dbReference type="AlphaFoldDB" id="A0A2V2LJH2"/>
<sequence>MRELPPEGEAPEARLKRLKMRSMRRGIKEMDLILGRFADDVLPGMSPEEVALYDMMLSENDHDLYGWVSGQKPTPETYLALVTRIAAHQSEVMGN</sequence>
<evidence type="ECO:0000256" key="1">
    <source>
        <dbReference type="ARBA" id="ARBA00008571"/>
    </source>
</evidence>
<dbReference type="Proteomes" id="UP000245680">
    <property type="component" value="Unassembled WGS sequence"/>
</dbReference>
<dbReference type="EMBL" id="QGKU01000010">
    <property type="protein sequence ID" value="PWR04221.1"/>
    <property type="molecule type" value="Genomic_DNA"/>
</dbReference>
<keyword evidence="5" id="KW-1185">Reference proteome</keyword>
<dbReference type="PANTHER" id="PTHR12469:SF2">
    <property type="entry name" value="SUCCINATE DEHYDROGENASE ASSEMBLY FACTOR 2, MITOCHONDRIAL"/>
    <property type="match status" value="1"/>
</dbReference>
<accession>A0A2V2LJH2</accession>
<evidence type="ECO:0000313" key="5">
    <source>
        <dbReference type="Proteomes" id="UP000245680"/>
    </source>
</evidence>
<dbReference type="GO" id="GO:0006099">
    <property type="term" value="P:tricarboxylic acid cycle"/>
    <property type="evidence" value="ECO:0007669"/>
    <property type="project" value="TreeGrafter"/>
</dbReference>
<protein>
    <recommendedName>
        <fullName evidence="2">FAD assembly factor SdhE</fullName>
    </recommendedName>
</protein>
<dbReference type="SUPFAM" id="SSF109910">
    <property type="entry name" value="YgfY-like"/>
    <property type="match status" value="1"/>
</dbReference>
<proteinExistence type="inferred from homology"/>